<feature type="domain" description="Core-binding (CB)" evidence="7">
    <location>
        <begin position="1"/>
        <end position="91"/>
    </location>
</feature>
<organism evidence="8 9">
    <name type="scientific">Vagococcus zengguangii</name>
    <dbReference type="NCBI Taxonomy" id="2571750"/>
    <lineage>
        <taxon>Bacteria</taxon>
        <taxon>Bacillati</taxon>
        <taxon>Bacillota</taxon>
        <taxon>Bacilli</taxon>
        <taxon>Lactobacillales</taxon>
        <taxon>Enterococcaceae</taxon>
        <taxon>Vagococcus</taxon>
    </lineage>
</organism>
<evidence type="ECO:0000256" key="4">
    <source>
        <dbReference type="ARBA" id="ARBA00023172"/>
    </source>
</evidence>
<keyword evidence="4" id="KW-0233">DNA recombination</keyword>
<keyword evidence="2" id="KW-0229">DNA integration</keyword>
<evidence type="ECO:0000256" key="3">
    <source>
        <dbReference type="ARBA" id="ARBA00023125"/>
    </source>
</evidence>
<evidence type="ECO:0000259" key="6">
    <source>
        <dbReference type="PROSITE" id="PS51898"/>
    </source>
</evidence>
<dbReference type="InterPro" id="IPR050090">
    <property type="entry name" value="Tyrosine_recombinase_XerCD"/>
</dbReference>
<dbReference type="SUPFAM" id="SSF56349">
    <property type="entry name" value="DNA breaking-rejoining enzymes"/>
    <property type="match status" value="1"/>
</dbReference>
<dbReference type="Pfam" id="PF02899">
    <property type="entry name" value="Phage_int_SAM_1"/>
    <property type="match status" value="1"/>
</dbReference>
<feature type="domain" description="Tyr recombinase" evidence="6">
    <location>
        <begin position="114"/>
        <end position="318"/>
    </location>
</feature>
<dbReference type="PANTHER" id="PTHR30349">
    <property type="entry name" value="PHAGE INTEGRASE-RELATED"/>
    <property type="match status" value="1"/>
</dbReference>
<gene>
    <name evidence="8" type="ORF">FA707_04740</name>
</gene>
<dbReference type="InterPro" id="IPR013762">
    <property type="entry name" value="Integrase-like_cat_sf"/>
</dbReference>
<dbReference type="GO" id="GO:0003677">
    <property type="term" value="F:DNA binding"/>
    <property type="evidence" value="ECO:0007669"/>
    <property type="project" value="UniProtKB-UniRule"/>
</dbReference>
<keyword evidence="9" id="KW-1185">Reference proteome</keyword>
<dbReference type="PANTHER" id="PTHR30349:SF41">
    <property type="entry name" value="INTEGRASE_RECOMBINASE PROTEIN MJ0367-RELATED"/>
    <property type="match status" value="1"/>
</dbReference>
<reference evidence="8 9" key="1">
    <citation type="submission" date="2019-04" db="EMBL/GenBank/DDBJ databases">
        <title>Vagococcus sp. nov., isolated from faeces of yaks (Bos grunniens).</title>
        <authorList>
            <person name="Ge Y."/>
        </authorList>
    </citation>
    <scope>NUCLEOTIDE SEQUENCE [LARGE SCALE GENOMIC DNA]</scope>
    <source>
        <strain evidence="8 9">MN-17</strain>
    </source>
</reference>
<evidence type="ECO:0000256" key="2">
    <source>
        <dbReference type="ARBA" id="ARBA00022908"/>
    </source>
</evidence>
<keyword evidence="3 5" id="KW-0238">DNA-binding</keyword>
<proteinExistence type="inferred from homology"/>
<dbReference type="KEGG" id="vao:FA707_04740"/>
<dbReference type="EMBL" id="CP039712">
    <property type="protein sequence ID" value="QCI86312.1"/>
    <property type="molecule type" value="Genomic_DNA"/>
</dbReference>
<accession>A0A4D7CTR4</accession>
<dbReference type="GO" id="GO:0015074">
    <property type="term" value="P:DNA integration"/>
    <property type="evidence" value="ECO:0007669"/>
    <property type="project" value="InterPro"/>
</dbReference>
<dbReference type="AlphaFoldDB" id="A0A4D7CTR4"/>
<protein>
    <submittedName>
        <fullName evidence="8">Integrase</fullName>
    </submittedName>
</protein>
<dbReference type="InterPro" id="IPR004107">
    <property type="entry name" value="Integrase_SAM-like_N"/>
</dbReference>
<dbReference type="Gene3D" id="1.10.443.10">
    <property type="entry name" value="Intergrase catalytic core"/>
    <property type="match status" value="1"/>
</dbReference>
<dbReference type="PROSITE" id="PS51900">
    <property type="entry name" value="CB"/>
    <property type="match status" value="1"/>
</dbReference>
<comment type="similarity">
    <text evidence="1">Belongs to the 'phage' integrase family.</text>
</comment>
<evidence type="ECO:0000259" key="7">
    <source>
        <dbReference type="PROSITE" id="PS51900"/>
    </source>
</evidence>
<evidence type="ECO:0000256" key="5">
    <source>
        <dbReference type="PROSITE-ProRule" id="PRU01248"/>
    </source>
</evidence>
<dbReference type="InterPro" id="IPR011010">
    <property type="entry name" value="DNA_brk_join_enz"/>
</dbReference>
<evidence type="ECO:0000313" key="9">
    <source>
        <dbReference type="Proteomes" id="UP000298615"/>
    </source>
</evidence>
<dbReference type="Proteomes" id="UP000298615">
    <property type="component" value="Chromosome"/>
</dbReference>
<dbReference type="InterPro" id="IPR044068">
    <property type="entry name" value="CB"/>
</dbReference>
<dbReference type="Gene3D" id="1.10.150.130">
    <property type="match status" value="1"/>
</dbReference>
<dbReference type="InterPro" id="IPR010998">
    <property type="entry name" value="Integrase_recombinase_N"/>
</dbReference>
<dbReference type="PROSITE" id="PS51898">
    <property type="entry name" value="TYR_RECOMBINASE"/>
    <property type="match status" value="1"/>
</dbReference>
<evidence type="ECO:0000256" key="1">
    <source>
        <dbReference type="ARBA" id="ARBA00008857"/>
    </source>
</evidence>
<dbReference type="RefSeq" id="WP_136953146.1">
    <property type="nucleotide sequence ID" value="NZ_CP039712.1"/>
</dbReference>
<sequence>MEKIRLEELITELDFTDRARGLSPKTLKKNKKALKLFREYIWKEFGVEEMGEVSTHMIRSYLIYRKEKCGNKETYINSHLRSIRALYRYAVDEEYLKEFENPTNRVKWMKEASPVIITFSDDEMKSMLNYVDKQRQNKLARYDEFHLGYMTEFLRERDKLLIMVLADSGLRASEICGLTDATYNQHGIHVVEGKGKKGRVVFVSPLVLKQKMKYDRAKSRYFDSVDYNVKKSVFVTRKGSKYSVDMMERDVKRIAVHAGVRQEVRASPHTFRHYFTQSLVRYGTDIYTIQRLIGHSSIKTTEVYLNSLVNEVVIKKGLSASPLMNLYELES</sequence>
<evidence type="ECO:0000313" key="8">
    <source>
        <dbReference type="EMBL" id="QCI86312.1"/>
    </source>
</evidence>
<dbReference type="GO" id="GO:0006310">
    <property type="term" value="P:DNA recombination"/>
    <property type="evidence" value="ECO:0007669"/>
    <property type="project" value="UniProtKB-KW"/>
</dbReference>
<dbReference type="InterPro" id="IPR002104">
    <property type="entry name" value="Integrase_catalytic"/>
</dbReference>
<name>A0A4D7CTR4_9ENTE</name>
<dbReference type="Pfam" id="PF00589">
    <property type="entry name" value="Phage_integrase"/>
    <property type="match status" value="1"/>
</dbReference>